<organism evidence="1 2">
    <name type="scientific">Breznakia blatticola</name>
    <dbReference type="NCBI Taxonomy" id="1754012"/>
    <lineage>
        <taxon>Bacteria</taxon>
        <taxon>Bacillati</taxon>
        <taxon>Bacillota</taxon>
        <taxon>Erysipelotrichia</taxon>
        <taxon>Erysipelotrichales</taxon>
        <taxon>Erysipelotrichaceae</taxon>
        <taxon>Breznakia</taxon>
    </lineage>
</organism>
<dbReference type="AlphaFoldDB" id="A0A4R7ZC09"/>
<gene>
    <name evidence="1" type="ORF">EDD63_13422</name>
</gene>
<evidence type="ECO:0000313" key="2">
    <source>
        <dbReference type="Proteomes" id="UP000294743"/>
    </source>
</evidence>
<dbReference type="SUPFAM" id="SSF160704">
    <property type="entry name" value="YehR-like"/>
    <property type="match status" value="1"/>
</dbReference>
<name>A0A4R7ZC09_9FIRM</name>
<dbReference type="RefSeq" id="WP_134170505.1">
    <property type="nucleotide sequence ID" value="NZ_SODD01000034.1"/>
</dbReference>
<dbReference type="EMBL" id="SODD01000034">
    <property type="protein sequence ID" value="TDW14712.1"/>
    <property type="molecule type" value="Genomic_DNA"/>
</dbReference>
<proteinExistence type="predicted"/>
<protein>
    <submittedName>
        <fullName evidence="1">Uncharacterized protein</fullName>
    </submittedName>
</protein>
<sequence length="162" mass="18646">MKKLISILMIFAFCVGCQSEPEKVTVVCTFQGKEYGIDMKQDITLHAEDDEIVQIDDDMSYTFDNVERYQEDIDLKIASYKDLEKCPDKTDKDTCTKNATFTWKQKDNVLSTKSVVYVKKALEANEKLSIFKELPEGSDYYSLKSTRKALEDQGYTCKVVKK</sequence>
<accession>A0A4R7ZC09</accession>
<comment type="caution">
    <text evidence="1">The sequence shown here is derived from an EMBL/GenBank/DDBJ whole genome shotgun (WGS) entry which is preliminary data.</text>
</comment>
<dbReference type="InterPro" id="IPR036699">
    <property type="entry name" value="YehR-like_sf"/>
</dbReference>
<evidence type="ECO:0000313" key="1">
    <source>
        <dbReference type="EMBL" id="TDW14712.1"/>
    </source>
</evidence>
<dbReference type="Proteomes" id="UP000294743">
    <property type="component" value="Unassembled WGS sequence"/>
</dbReference>
<reference evidence="1 2" key="1">
    <citation type="submission" date="2019-03" db="EMBL/GenBank/DDBJ databases">
        <title>Genomic Encyclopedia of Type Strains, Phase IV (KMG-IV): sequencing the most valuable type-strain genomes for metagenomic binning, comparative biology and taxonomic classification.</title>
        <authorList>
            <person name="Goeker M."/>
        </authorList>
    </citation>
    <scope>NUCLEOTIDE SEQUENCE [LARGE SCALE GENOMIC DNA]</scope>
    <source>
        <strain evidence="1 2">DSM 28867</strain>
    </source>
</reference>
<dbReference type="OrthoDB" id="9829825at2"/>
<keyword evidence="2" id="KW-1185">Reference proteome</keyword>